<evidence type="ECO:0000313" key="3">
    <source>
        <dbReference type="Proteomes" id="UP000261640"/>
    </source>
</evidence>
<reference evidence="2" key="2">
    <citation type="submission" date="2025-09" db="UniProtKB">
        <authorList>
            <consortium name="Ensembl"/>
        </authorList>
    </citation>
    <scope>IDENTIFICATION</scope>
</reference>
<dbReference type="InParanoid" id="A0A3Q3L952"/>
<sequence length="129" mass="15211">MITVQREHSDMHREREGCMERSETVCCYCGVSYLIFNEFHQLNIQLAQQEAELQELRETAQREKTQREALELGRLEWEKALQMQQICLCTVWVGHSRYAHMVSWGSACLCVVKSMVHWQSQFTPWSNVS</sequence>
<organism evidence="2 3">
    <name type="scientific">Mastacembelus armatus</name>
    <name type="common">zig-zag eel</name>
    <dbReference type="NCBI Taxonomy" id="205130"/>
    <lineage>
        <taxon>Eukaryota</taxon>
        <taxon>Metazoa</taxon>
        <taxon>Chordata</taxon>
        <taxon>Craniata</taxon>
        <taxon>Vertebrata</taxon>
        <taxon>Euteleostomi</taxon>
        <taxon>Actinopterygii</taxon>
        <taxon>Neopterygii</taxon>
        <taxon>Teleostei</taxon>
        <taxon>Neoteleostei</taxon>
        <taxon>Acanthomorphata</taxon>
        <taxon>Anabantaria</taxon>
        <taxon>Synbranchiformes</taxon>
        <taxon>Mastacembelidae</taxon>
        <taxon>Mastacembelus</taxon>
    </lineage>
</organism>
<keyword evidence="1" id="KW-0175">Coiled coil</keyword>
<dbReference type="Ensembl" id="ENSMAMT00000006223.2">
    <property type="protein sequence ID" value="ENSMAMP00000006049.2"/>
    <property type="gene ID" value="ENSMAMG00000004117.2"/>
</dbReference>
<keyword evidence="3" id="KW-1185">Reference proteome</keyword>
<proteinExistence type="predicted"/>
<name>A0A3Q3L952_9TELE</name>
<dbReference type="Proteomes" id="UP000261640">
    <property type="component" value="Unplaced"/>
</dbReference>
<feature type="coiled-coil region" evidence="1">
    <location>
        <begin position="39"/>
        <end position="73"/>
    </location>
</feature>
<dbReference type="STRING" id="205130.ENSMAMP00000006049"/>
<accession>A0A3Q3L952</accession>
<dbReference type="GeneTree" id="ENSGT01120000271951"/>
<evidence type="ECO:0000313" key="2">
    <source>
        <dbReference type="Ensembl" id="ENSMAMP00000006049.2"/>
    </source>
</evidence>
<reference evidence="2" key="1">
    <citation type="submission" date="2025-08" db="UniProtKB">
        <authorList>
            <consortium name="Ensembl"/>
        </authorList>
    </citation>
    <scope>IDENTIFICATION</scope>
</reference>
<evidence type="ECO:0000256" key="1">
    <source>
        <dbReference type="SAM" id="Coils"/>
    </source>
</evidence>
<protein>
    <submittedName>
        <fullName evidence="2">Uncharacterized protein</fullName>
    </submittedName>
</protein>
<dbReference type="AlphaFoldDB" id="A0A3Q3L952"/>